<sequence>VRVARVLNDLESSGIPKRFLVSMLDGYDFG</sequence>
<proteinExistence type="predicted"/>
<gene>
    <name evidence="1" type="ORF">METZ01_LOCUS110448</name>
</gene>
<feature type="non-terminal residue" evidence="1">
    <location>
        <position position="1"/>
    </location>
</feature>
<evidence type="ECO:0000313" key="1">
    <source>
        <dbReference type="EMBL" id="SVA57594.1"/>
    </source>
</evidence>
<dbReference type="AlphaFoldDB" id="A0A381WYP1"/>
<name>A0A381WYP1_9ZZZZ</name>
<organism evidence="1">
    <name type="scientific">marine metagenome</name>
    <dbReference type="NCBI Taxonomy" id="408172"/>
    <lineage>
        <taxon>unclassified sequences</taxon>
        <taxon>metagenomes</taxon>
        <taxon>ecological metagenomes</taxon>
    </lineage>
</organism>
<feature type="non-terminal residue" evidence="1">
    <location>
        <position position="30"/>
    </location>
</feature>
<protein>
    <submittedName>
        <fullName evidence="1">Uncharacterized protein</fullName>
    </submittedName>
</protein>
<accession>A0A381WYP1</accession>
<reference evidence="1" key="1">
    <citation type="submission" date="2018-05" db="EMBL/GenBank/DDBJ databases">
        <authorList>
            <person name="Lanie J.A."/>
            <person name="Ng W.-L."/>
            <person name="Kazmierczak K.M."/>
            <person name="Andrzejewski T.M."/>
            <person name="Davidsen T.M."/>
            <person name="Wayne K.J."/>
            <person name="Tettelin H."/>
            <person name="Glass J.I."/>
            <person name="Rusch D."/>
            <person name="Podicherti R."/>
            <person name="Tsui H.-C.T."/>
            <person name="Winkler M.E."/>
        </authorList>
    </citation>
    <scope>NUCLEOTIDE SEQUENCE</scope>
</reference>
<dbReference type="EMBL" id="UINC01013305">
    <property type="protein sequence ID" value="SVA57594.1"/>
    <property type="molecule type" value="Genomic_DNA"/>
</dbReference>